<evidence type="ECO:0000256" key="3">
    <source>
        <dbReference type="ARBA" id="ARBA00022692"/>
    </source>
</evidence>
<evidence type="ECO:0000256" key="2">
    <source>
        <dbReference type="ARBA" id="ARBA00022448"/>
    </source>
</evidence>
<keyword evidence="6 7" id="KW-0472">Membrane</keyword>
<accession>A0A644XZQ6</accession>
<keyword evidence="4" id="KW-1278">Translocase</keyword>
<proteinExistence type="predicted"/>
<keyword evidence="5 7" id="KW-1133">Transmembrane helix</keyword>
<evidence type="ECO:0000256" key="5">
    <source>
        <dbReference type="ARBA" id="ARBA00022989"/>
    </source>
</evidence>
<comment type="subcellular location">
    <subcellularLocation>
        <location evidence="1">Endomembrane system</location>
        <topology evidence="1">Multi-pass membrane protein</topology>
    </subcellularLocation>
</comment>
<evidence type="ECO:0000256" key="1">
    <source>
        <dbReference type="ARBA" id="ARBA00004127"/>
    </source>
</evidence>
<dbReference type="PANTHER" id="PTHR30586">
    <property type="entry name" value="ELECTRON TRANSPORT COMPLEX PROTEIN RNFE"/>
    <property type="match status" value="1"/>
</dbReference>
<evidence type="ECO:0000256" key="6">
    <source>
        <dbReference type="ARBA" id="ARBA00023136"/>
    </source>
</evidence>
<dbReference type="GO" id="GO:0005886">
    <property type="term" value="C:plasma membrane"/>
    <property type="evidence" value="ECO:0007669"/>
    <property type="project" value="TreeGrafter"/>
</dbReference>
<dbReference type="PANTHER" id="PTHR30586:SF0">
    <property type="entry name" value="ION-TRANSLOCATING OXIDOREDUCTASE COMPLEX SUBUNIT E"/>
    <property type="match status" value="1"/>
</dbReference>
<evidence type="ECO:0000256" key="7">
    <source>
        <dbReference type="SAM" id="Phobius"/>
    </source>
</evidence>
<reference evidence="8" key="1">
    <citation type="submission" date="2019-08" db="EMBL/GenBank/DDBJ databases">
        <authorList>
            <person name="Kucharzyk K."/>
            <person name="Murdoch R.W."/>
            <person name="Higgins S."/>
            <person name="Loffler F."/>
        </authorList>
    </citation>
    <scope>NUCLEOTIDE SEQUENCE</scope>
</reference>
<dbReference type="InterPro" id="IPR003667">
    <property type="entry name" value="NqrDE/RnfAE"/>
</dbReference>
<organism evidence="8">
    <name type="scientific">bioreactor metagenome</name>
    <dbReference type="NCBI Taxonomy" id="1076179"/>
    <lineage>
        <taxon>unclassified sequences</taxon>
        <taxon>metagenomes</taxon>
        <taxon>ecological metagenomes</taxon>
    </lineage>
</organism>
<evidence type="ECO:0000313" key="8">
    <source>
        <dbReference type="EMBL" id="MPM19753.1"/>
    </source>
</evidence>
<keyword evidence="3 7" id="KW-0812">Transmembrane</keyword>
<sequence length="68" mass="7043">MDGIGIGLGFTLGLTVLGAVRELLGSASIFGIKLMEGDGMLVFVLAPGAFLALGYLLVLFNKLKTKIS</sequence>
<keyword evidence="2" id="KW-0813">Transport</keyword>
<comment type="caution">
    <text evidence="8">The sequence shown here is derived from an EMBL/GenBank/DDBJ whole genome shotgun (WGS) entry which is preliminary data.</text>
</comment>
<protein>
    <submittedName>
        <fullName evidence="8">Electron transport complex subunit RsxE</fullName>
    </submittedName>
</protein>
<dbReference type="EMBL" id="VSSQ01003237">
    <property type="protein sequence ID" value="MPM19753.1"/>
    <property type="molecule type" value="Genomic_DNA"/>
</dbReference>
<dbReference type="GO" id="GO:0012505">
    <property type="term" value="C:endomembrane system"/>
    <property type="evidence" value="ECO:0007669"/>
    <property type="project" value="UniProtKB-SubCell"/>
</dbReference>
<gene>
    <name evidence="8" type="primary">rsxE_3</name>
    <name evidence="8" type="ORF">SDC9_66179</name>
</gene>
<evidence type="ECO:0000256" key="4">
    <source>
        <dbReference type="ARBA" id="ARBA00022967"/>
    </source>
</evidence>
<dbReference type="AlphaFoldDB" id="A0A644XZQ6"/>
<name>A0A644XZQ6_9ZZZZ</name>
<dbReference type="Pfam" id="PF02508">
    <property type="entry name" value="Rnf-Nqr"/>
    <property type="match status" value="1"/>
</dbReference>
<feature type="transmembrane region" description="Helical" evidence="7">
    <location>
        <begin position="42"/>
        <end position="60"/>
    </location>
</feature>